<protein>
    <submittedName>
        <fullName evidence="2 3">Uncharacterized protein</fullName>
    </submittedName>
</protein>
<dbReference type="EMBL" id="AMQN01015353">
    <property type="status" value="NOT_ANNOTATED_CDS"/>
    <property type="molecule type" value="Genomic_DNA"/>
</dbReference>
<reference evidence="4" key="1">
    <citation type="submission" date="2012-12" db="EMBL/GenBank/DDBJ databases">
        <authorList>
            <person name="Hellsten U."/>
            <person name="Grimwood J."/>
            <person name="Chapman J.A."/>
            <person name="Shapiro H."/>
            <person name="Aerts A."/>
            <person name="Otillar R.P."/>
            <person name="Terry A.Y."/>
            <person name="Boore J.L."/>
            <person name="Simakov O."/>
            <person name="Marletaz F."/>
            <person name="Cho S.-J."/>
            <person name="Edsinger-Gonzales E."/>
            <person name="Havlak P."/>
            <person name="Kuo D.-H."/>
            <person name="Larsson T."/>
            <person name="Lv J."/>
            <person name="Arendt D."/>
            <person name="Savage R."/>
            <person name="Osoegawa K."/>
            <person name="de Jong P."/>
            <person name="Lindberg D.R."/>
            <person name="Seaver E.C."/>
            <person name="Weisblat D.A."/>
            <person name="Putnam N.H."/>
            <person name="Grigoriev I.V."/>
            <person name="Rokhsar D.S."/>
        </authorList>
    </citation>
    <scope>NUCLEOTIDE SEQUENCE</scope>
    <source>
        <strain evidence="4">I ESC-2004</strain>
    </source>
</reference>
<evidence type="ECO:0000313" key="4">
    <source>
        <dbReference type="Proteomes" id="UP000014760"/>
    </source>
</evidence>
<accession>R7T5J0</accession>
<keyword evidence="1" id="KW-0472">Membrane</keyword>
<sequence>MGLGFETPPLRVMVAVAEEGTVRGCFVGASGVSVKVLASGGGDGECWSGRPSDESSTHVKSFSRGYWMPYIWTMVRSHSVIQVAGVILMVSGVLGKIATLFVTMPDPIVIGILMVISAIESSIL</sequence>
<feature type="transmembrane region" description="Helical" evidence="1">
    <location>
        <begin position="97"/>
        <end position="119"/>
    </location>
</feature>
<organism evidence="2">
    <name type="scientific">Capitella teleta</name>
    <name type="common">Polychaete worm</name>
    <dbReference type="NCBI Taxonomy" id="283909"/>
    <lineage>
        <taxon>Eukaryota</taxon>
        <taxon>Metazoa</taxon>
        <taxon>Spiralia</taxon>
        <taxon>Lophotrochozoa</taxon>
        <taxon>Annelida</taxon>
        <taxon>Polychaeta</taxon>
        <taxon>Sedentaria</taxon>
        <taxon>Scolecida</taxon>
        <taxon>Capitellidae</taxon>
        <taxon>Capitella</taxon>
    </lineage>
</organism>
<evidence type="ECO:0000313" key="2">
    <source>
        <dbReference type="EMBL" id="ELT88510.1"/>
    </source>
</evidence>
<keyword evidence="4" id="KW-1185">Reference proteome</keyword>
<dbReference type="EMBL" id="KB311823">
    <property type="protein sequence ID" value="ELT88510.1"/>
    <property type="molecule type" value="Genomic_DNA"/>
</dbReference>
<dbReference type="EnsemblMetazoa" id="CapteT206226">
    <property type="protein sequence ID" value="CapteP206226"/>
    <property type="gene ID" value="CapteG206226"/>
</dbReference>
<gene>
    <name evidence="2" type="ORF">CAPTEDRAFT_206226</name>
</gene>
<keyword evidence="1" id="KW-1133">Transmembrane helix</keyword>
<keyword evidence="1" id="KW-0812">Transmembrane</keyword>
<evidence type="ECO:0000313" key="3">
    <source>
        <dbReference type="EnsemblMetazoa" id="CapteP206226"/>
    </source>
</evidence>
<reference evidence="3" key="3">
    <citation type="submission" date="2015-06" db="UniProtKB">
        <authorList>
            <consortium name="EnsemblMetazoa"/>
        </authorList>
    </citation>
    <scope>IDENTIFICATION</scope>
</reference>
<dbReference type="AlphaFoldDB" id="R7T5J0"/>
<evidence type="ECO:0000256" key="1">
    <source>
        <dbReference type="SAM" id="Phobius"/>
    </source>
</evidence>
<dbReference type="Proteomes" id="UP000014760">
    <property type="component" value="Unassembled WGS sequence"/>
</dbReference>
<dbReference type="HOGENOM" id="CLU_2006071_0_0_1"/>
<name>R7T5J0_CAPTE</name>
<dbReference type="OrthoDB" id="1641903at2759"/>
<proteinExistence type="predicted"/>
<reference evidence="2 4" key="2">
    <citation type="journal article" date="2013" name="Nature">
        <title>Insights into bilaterian evolution from three spiralian genomes.</title>
        <authorList>
            <person name="Simakov O."/>
            <person name="Marletaz F."/>
            <person name="Cho S.J."/>
            <person name="Edsinger-Gonzales E."/>
            <person name="Havlak P."/>
            <person name="Hellsten U."/>
            <person name="Kuo D.H."/>
            <person name="Larsson T."/>
            <person name="Lv J."/>
            <person name="Arendt D."/>
            <person name="Savage R."/>
            <person name="Osoegawa K."/>
            <person name="de Jong P."/>
            <person name="Grimwood J."/>
            <person name="Chapman J.A."/>
            <person name="Shapiro H."/>
            <person name="Aerts A."/>
            <person name="Otillar R.P."/>
            <person name="Terry A.Y."/>
            <person name="Boore J.L."/>
            <person name="Grigoriev I.V."/>
            <person name="Lindberg D.R."/>
            <person name="Seaver E.C."/>
            <person name="Weisblat D.A."/>
            <person name="Putnam N.H."/>
            <person name="Rokhsar D.S."/>
        </authorList>
    </citation>
    <scope>NUCLEOTIDE SEQUENCE</scope>
    <source>
        <strain evidence="2 4">I ESC-2004</strain>
    </source>
</reference>